<evidence type="ECO:0000256" key="1">
    <source>
        <dbReference type="SAM" id="MobiDB-lite"/>
    </source>
</evidence>
<dbReference type="Proteomes" id="UP000249402">
    <property type="component" value="Unassembled WGS sequence"/>
</dbReference>
<keyword evidence="2" id="KW-0812">Transmembrane</keyword>
<feature type="region of interest" description="Disordered" evidence="1">
    <location>
        <begin position="78"/>
        <end position="101"/>
    </location>
</feature>
<dbReference type="RefSeq" id="XP_025574476.1">
    <property type="nucleotide sequence ID" value="XM_025720913.1"/>
</dbReference>
<keyword evidence="2" id="KW-0472">Membrane</keyword>
<gene>
    <name evidence="3" type="ORF">BO80DRAFT_435526</name>
</gene>
<accession>A0A395GYK0</accession>
<organism evidence="3 4">
    <name type="scientific">Aspergillus ibericus CBS 121593</name>
    <dbReference type="NCBI Taxonomy" id="1448316"/>
    <lineage>
        <taxon>Eukaryota</taxon>
        <taxon>Fungi</taxon>
        <taxon>Dikarya</taxon>
        <taxon>Ascomycota</taxon>
        <taxon>Pezizomycotina</taxon>
        <taxon>Eurotiomycetes</taxon>
        <taxon>Eurotiomycetidae</taxon>
        <taxon>Eurotiales</taxon>
        <taxon>Aspergillaceae</taxon>
        <taxon>Aspergillus</taxon>
        <taxon>Aspergillus subgen. Circumdati</taxon>
    </lineage>
</organism>
<keyword evidence="2" id="KW-1133">Transmembrane helix</keyword>
<keyword evidence="4" id="KW-1185">Reference proteome</keyword>
<dbReference type="VEuPathDB" id="FungiDB:BO80DRAFT_435526"/>
<dbReference type="AlphaFoldDB" id="A0A395GYK0"/>
<dbReference type="EMBL" id="KZ824442">
    <property type="protein sequence ID" value="RAL00149.1"/>
    <property type="molecule type" value="Genomic_DNA"/>
</dbReference>
<feature type="transmembrane region" description="Helical" evidence="2">
    <location>
        <begin position="12"/>
        <end position="32"/>
    </location>
</feature>
<name>A0A395GYK0_9EURO</name>
<evidence type="ECO:0000313" key="4">
    <source>
        <dbReference type="Proteomes" id="UP000249402"/>
    </source>
</evidence>
<evidence type="ECO:0000256" key="2">
    <source>
        <dbReference type="SAM" id="Phobius"/>
    </source>
</evidence>
<protein>
    <submittedName>
        <fullName evidence="3">Uncharacterized protein</fullName>
    </submittedName>
</protein>
<sequence length="101" mass="11284">MIPSPAHPTQTSPVLCVAMLLARYFIIMRRIVLAGMFLVRSEDPTETMGHIPGYRNLQDWNTDQTSCFQAQSSRHAWRPNRTAGLARQTQAGIEDEGRGGV</sequence>
<proteinExistence type="predicted"/>
<evidence type="ECO:0000313" key="3">
    <source>
        <dbReference type="EMBL" id="RAL00149.1"/>
    </source>
</evidence>
<reference evidence="3 4" key="1">
    <citation type="submission" date="2018-02" db="EMBL/GenBank/DDBJ databases">
        <title>The genomes of Aspergillus section Nigri reveals drivers in fungal speciation.</title>
        <authorList>
            <consortium name="DOE Joint Genome Institute"/>
            <person name="Vesth T.C."/>
            <person name="Nybo J."/>
            <person name="Theobald S."/>
            <person name="Brandl J."/>
            <person name="Frisvad J.C."/>
            <person name="Nielsen K.F."/>
            <person name="Lyhne E.K."/>
            <person name="Kogle M.E."/>
            <person name="Kuo A."/>
            <person name="Riley R."/>
            <person name="Clum A."/>
            <person name="Nolan M."/>
            <person name="Lipzen A."/>
            <person name="Salamov A."/>
            <person name="Henrissat B."/>
            <person name="Wiebenga A."/>
            <person name="De vries R.P."/>
            <person name="Grigoriev I.V."/>
            <person name="Mortensen U.H."/>
            <person name="Andersen M.R."/>
            <person name="Baker S.E."/>
        </authorList>
    </citation>
    <scope>NUCLEOTIDE SEQUENCE [LARGE SCALE GENOMIC DNA]</scope>
    <source>
        <strain evidence="3 4">CBS 121593</strain>
    </source>
</reference>
<dbReference type="GeneID" id="37225778"/>